<accession>A0ABW4JP04</accession>
<organism evidence="2 3">
    <name type="scientific">Alicyclobacillus fodiniaquatilis</name>
    <dbReference type="NCBI Taxonomy" id="1661150"/>
    <lineage>
        <taxon>Bacteria</taxon>
        <taxon>Bacillati</taxon>
        <taxon>Bacillota</taxon>
        <taxon>Bacilli</taxon>
        <taxon>Bacillales</taxon>
        <taxon>Alicyclobacillaceae</taxon>
        <taxon>Alicyclobacillus</taxon>
    </lineage>
</organism>
<evidence type="ECO:0000313" key="3">
    <source>
        <dbReference type="Proteomes" id="UP001597079"/>
    </source>
</evidence>
<protein>
    <submittedName>
        <fullName evidence="2">Nucleotidyltransferase domain-containing protein</fullName>
    </submittedName>
</protein>
<reference evidence="3" key="1">
    <citation type="journal article" date="2019" name="Int. J. Syst. Evol. Microbiol.">
        <title>The Global Catalogue of Microorganisms (GCM) 10K type strain sequencing project: providing services to taxonomists for standard genome sequencing and annotation.</title>
        <authorList>
            <consortium name="The Broad Institute Genomics Platform"/>
            <consortium name="The Broad Institute Genome Sequencing Center for Infectious Disease"/>
            <person name="Wu L."/>
            <person name="Ma J."/>
        </authorList>
    </citation>
    <scope>NUCLEOTIDE SEQUENCE [LARGE SCALE GENOMIC DNA]</scope>
    <source>
        <strain evidence="3">CGMCC 1.12286</strain>
    </source>
</reference>
<sequence>MEKIDPQIEHLINSFLQHDVPHLNEDLETVILCGSYATGQATLTSDIDLCYIGEFPTFKRENIVFQGKDFELMVAPWSWYEEIASERKYANNIGTPMVMLAQGRCVWGNSDKWVHLQKLARETYHAGPVKASDENIRRIRFHLTNLWDDYCDNENQTERQLLAMYLIQTCIESIFVLRQWWAVKPKYQLADLRSKDANLSYKLELCIQTFGGDQDVLRDFCTYVLNPVGGWLRESWTAF</sequence>
<dbReference type="InterPro" id="IPR002934">
    <property type="entry name" value="Polymerase_NTP_transf_dom"/>
</dbReference>
<dbReference type="Proteomes" id="UP001597079">
    <property type="component" value="Unassembled WGS sequence"/>
</dbReference>
<comment type="caution">
    <text evidence="2">The sequence shown here is derived from an EMBL/GenBank/DDBJ whole genome shotgun (WGS) entry which is preliminary data.</text>
</comment>
<feature type="domain" description="Polymerase nucleotidyl transferase" evidence="1">
    <location>
        <begin position="28"/>
        <end position="60"/>
    </location>
</feature>
<dbReference type="Pfam" id="PF01909">
    <property type="entry name" value="NTP_transf_2"/>
    <property type="match status" value="1"/>
</dbReference>
<proteinExistence type="predicted"/>
<evidence type="ECO:0000259" key="1">
    <source>
        <dbReference type="Pfam" id="PF01909"/>
    </source>
</evidence>
<gene>
    <name evidence="2" type="ORF">ACFSB2_23420</name>
</gene>
<dbReference type="SUPFAM" id="SSF81301">
    <property type="entry name" value="Nucleotidyltransferase"/>
    <property type="match status" value="1"/>
</dbReference>
<keyword evidence="3" id="KW-1185">Reference proteome</keyword>
<dbReference type="Gene3D" id="3.30.460.10">
    <property type="entry name" value="Beta Polymerase, domain 2"/>
    <property type="match status" value="1"/>
</dbReference>
<dbReference type="CDD" id="cd05403">
    <property type="entry name" value="NT_KNTase_like"/>
    <property type="match status" value="1"/>
</dbReference>
<dbReference type="RefSeq" id="WP_377945526.1">
    <property type="nucleotide sequence ID" value="NZ_JBHUCX010000095.1"/>
</dbReference>
<name>A0ABW4JP04_9BACL</name>
<evidence type="ECO:0000313" key="2">
    <source>
        <dbReference type="EMBL" id="MFD1677616.1"/>
    </source>
</evidence>
<dbReference type="EMBL" id="JBHUCX010000095">
    <property type="protein sequence ID" value="MFD1677616.1"/>
    <property type="molecule type" value="Genomic_DNA"/>
</dbReference>
<dbReference type="InterPro" id="IPR043519">
    <property type="entry name" value="NT_sf"/>
</dbReference>